<evidence type="ECO:0000256" key="2">
    <source>
        <dbReference type="SAM" id="Phobius"/>
    </source>
</evidence>
<name>A0ABU2NSZ1_9ACTN</name>
<dbReference type="RefSeq" id="WP_311673643.1">
    <property type="nucleotide sequence ID" value="NZ_JAVREQ010000011.1"/>
</dbReference>
<keyword evidence="2" id="KW-0812">Transmembrane</keyword>
<gene>
    <name evidence="3" type="ORF">RM572_13905</name>
</gene>
<evidence type="ECO:0000256" key="1">
    <source>
        <dbReference type="SAM" id="MobiDB-lite"/>
    </source>
</evidence>
<evidence type="ECO:0000313" key="4">
    <source>
        <dbReference type="Proteomes" id="UP001183414"/>
    </source>
</evidence>
<accession>A0ABU2NSZ1</accession>
<protein>
    <submittedName>
        <fullName evidence="3">CU044_5270 family protein</fullName>
    </submittedName>
</protein>
<sequence>MDEMTRLREMRADTPAPDRARLAAGRQRLADVTAKRSRRRALRTDWRLASLGAAAAAVVAVLIGVQIQEPGGGEPSPAASTVVTVPDLDDPVALVHRIADAAEARPDPDPKPGQWVYEKSVRGHETGSDEGEPGSGPQESWYLYADPQFENGTEGDDYSHRLRYDFVADLPEDPEKLFAKLREFYPAAGPDEPRLAHDYRAARVLAGTWPVPPQGIARVYRALATLDGISAVDHLVTDATGQKAIAVYVKTPGTTLRDELLFDPRTLERVGSRAVVVNSENLPDSPYGDPPEKGDVLINSAVLDHAMVGRENERP</sequence>
<reference evidence="4" key="1">
    <citation type="submission" date="2023-07" db="EMBL/GenBank/DDBJ databases">
        <title>30 novel species of actinomycetes from the DSMZ collection.</title>
        <authorList>
            <person name="Nouioui I."/>
        </authorList>
    </citation>
    <scope>NUCLEOTIDE SEQUENCE [LARGE SCALE GENOMIC DNA]</scope>
    <source>
        <strain evidence="4">DSM 42041</strain>
    </source>
</reference>
<dbReference type="InterPro" id="IPR047789">
    <property type="entry name" value="CU044_5270-like"/>
</dbReference>
<keyword evidence="2" id="KW-1133">Transmembrane helix</keyword>
<comment type="caution">
    <text evidence="3">The sequence shown here is derived from an EMBL/GenBank/DDBJ whole genome shotgun (WGS) entry which is preliminary data.</text>
</comment>
<dbReference type="Proteomes" id="UP001183414">
    <property type="component" value="Unassembled WGS sequence"/>
</dbReference>
<dbReference type="EMBL" id="JAVREQ010000011">
    <property type="protein sequence ID" value="MDT0379855.1"/>
    <property type="molecule type" value="Genomic_DNA"/>
</dbReference>
<keyword evidence="4" id="KW-1185">Reference proteome</keyword>
<organism evidence="3 4">
    <name type="scientific">Streptomyces hazeniae</name>
    <dbReference type="NCBI Taxonomy" id="3075538"/>
    <lineage>
        <taxon>Bacteria</taxon>
        <taxon>Bacillati</taxon>
        <taxon>Actinomycetota</taxon>
        <taxon>Actinomycetes</taxon>
        <taxon>Kitasatosporales</taxon>
        <taxon>Streptomycetaceae</taxon>
        <taxon>Streptomyces</taxon>
    </lineage>
</organism>
<keyword evidence="2" id="KW-0472">Membrane</keyword>
<evidence type="ECO:0000313" key="3">
    <source>
        <dbReference type="EMBL" id="MDT0379855.1"/>
    </source>
</evidence>
<proteinExistence type="predicted"/>
<feature type="transmembrane region" description="Helical" evidence="2">
    <location>
        <begin position="46"/>
        <end position="67"/>
    </location>
</feature>
<dbReference type="NCBIfam" id="NF038083">
    <property type="entry name" value="CU044_5270_fam"/>
    <property type="match status" value="1"/>
</dbReference>
<feature type="region of interest" description="Disordered" evidence="1">
    <location>
        <begin position="121"/>
        <end position="141"/>
    </location>
</feature>